<gene>
    <name evidence="1" type="ORF">SSX86_033148</name>
</gene>
<evidence type="ECO:0000313" key="1">
    <source>
        <dbReference type="EMBL" id="KAK9047890.1"/>
    </source>
</evidence>
<protein>
    <submittedName>
        <fullName evidence="1">Uncharacterized protein</fullName>
    </submittedName>
</protein>
<comment type="caution">
    <text evidence="1">The sequence shown here is derived from an EMBL/GenBank/DDBJ whole genome shotgun (WGS) entry which is preliminary data.</text>
</comment>
<accession>A0AAP0C2R2</accession>
<reference evidence="1 2" key="1">
    <citation type="submission" date="2024-04" db="EMBL/GenBank/DDBJ databases">
        <title>The reference genome of an endangered Asteraceae, Deinandra increscens subsp. villosa, native to the Central Coast of California.</title>
        <authorList>
            <person name="Guilliams M."/>
            <person name="Hasenstab-Lehman K."/>
            <person name="Meyer R."/>
            <person name="Mcevoy S."/>
        </authorList>
    </citation>
    <scope>NUCLEOTIDE SEQUENCE [LARGE SCALE GENOMIC DNA]</scope>
    <source>
        <tissue evidence="1">Leaf</tissue>
    </source>
</reference>
<keyword evidence="2" id="KW-1185">Reference proteome</keyword>
<evidence type="ECO:0000313" key="2">
    <source>
        <dbReference type="Proteomes" id="UP001408789"/>
    </source>
</evidence>
<organism evidence="1 2">
    <name type="scientific">Deinandra increscens subsp. villosa</name>
    <dbReference type="NCBI Taxonomy" id="3103831"/>
    <lineage>
        <taxon>Eukaryota</taxon>
        <taxon>Viridiplantae</taxon>
        <taxon>Streptophyta</taxon>
        <taxon>Embryophyta</taxon>
        <taxon>Tracheophyta</taxon>
        <taxon>Spermatophyta</taxon>
        <taxon>Magnoliopsida</taxon>
        <taxon>eudicotyledons</taxon>
        <taxon>Gunneridae</taxon>
        <taxon>Pentapetalae</taxon>
        <taxon>asterids</taxon>
        <taxon>campanulids</taxon>
        <taxon>Asterales</taxon>
        <taxon>Asteraceae</taxon>
        <taxon>Asteroideae</taxon>
        <taxon>Heliantheae alliance</taxon>
        <taxon>Madieae</taxon>
        <taxon>Madiinae</taxon>
        <taxon>Deinandra</taxon>
    </lineage>
</organism>
<dbReference type="EMBL" id="JBCNJP010020873">
    <property type="protein sequence ID" value="KAK9047890.1"/>
    <property type="molecule type" value="Genomic_DNA"/>
</dbReference>
<name>A0AAP0C2R2_9ASTR</name>
<dbReference type="Proteomes" id="UP001408789">
    <property type="component" value="Unassembled WGS sequence"/>
</dbReference>
<sequence length="158" mass="18212">MRGSHLKGRSVYDHNVFYAPSFDKNILSATELCNQGFEVTFEGSKCYLTREREVSEDTHSGDTSVDDDAEKGKEQEHFKALDEEISKNLRGIHAGKGKEIVLFTPCVNSMDECMTFMDLLKIMWISAMEEDKIKDEFGRAVKWFNRKYLKQKKPFPAL</sequence>
<proteinExistence type="predicted"/>
<dbReference type="AlphaFoldDB" id="A0AAP0C2R2"/>